<dbReference type="GO" id="GO:0071513">
    <property type="term" value="C:phosphopantothenoylcysteine decarboxylase complex"/>
    <property type="evidence" value="ECO:0007669"/>
    <property type="project" value="TreeGrafter"/>
</dbReference>
<proteinExistence type="inferred from homology"/>
<keyword evidence="3 4" id="KW-0285">Flavoprotein</keyword>
<feature type="binding site" evidence="3">
    <location>
        <position position="323"/>
    </location>
    <ligand>
        <name>CTP</name>
        <dbReference type="ChEBI" id="CHEBI:37563"/>
    </ligand>
</feature>
<dbReference type="PANTHER" id="PTHR14359">
    <property type="entry name" value="HOMO-OLIGOMERIC FLAVIN CONTAINING CYS DECARBOXYLASE FAMILY"/>
    <property type="match status" value="1"/>
</dbReference>
<dbReference type="Pfam" id="PF02441">
    <property type="entry name" value="Flavoprotein"/>
    <property type="match status" value="1"/>
</dbReference>
<dbReference type="EC" id="6.3.2.5" evidence="3"/>
<comment type="cofactor">
    <cofactor evidence="3">
        <name>Mg(2+)</name>
        <dbReference type="ChEBI" id="CHEBI:18420"/>
    </cofactor>
</comment>
<comment type="caution">
    <text evidence="3">Lacks conserved residue(s) required for the propagation of feature annotation.</text>
</comment>
<dbReference type="GO" id="GO:0004633">
    <property type="term" value="F:phosphopantothenoylcysteine decarboxylase activity"/>
    <property type="evidence" value="ECO:0007669"/>
    <property type="project" value="UniProtKB-UniRule"/>
</dbReference>
<accession>A0A2S7SY46</accession>
<evidence type="ECO:0000259" key="5">
    <source>
        <dbReference type="Pfam" id="PF02441"/>
    </source>
</evidence>
<dbReference type="EC" id="4.1.1.36" evidence="3"/>
<dbReference type="InterPro" id="IPR003382">
    <property type="entry name" value="Flavoprotein"/>
</dbReference>
<dbReference type="Gene3D" id="3.40.50.10300">
    <property type="entry name" value="CoaB-like"/>
    <property type="match status" value="1"/>
</dbReference>
<feature type="region of interest" description="Phosphopantothenoylcysteine decarboxylase" evidence="3">
    <location>
        <begin position="1"/>
        <end position="188"/>
    </location>
</feature>
<comment type="cofactor">
    <cofactor evidence="3">
        <name>FMN</name>
        <dbReference type="ChEBI" id="CHEBI:58210"/>
    </cofactor>
    <text evidence="3">Binds 1 FMN per subunit.</text>
</comment>
<dbReference type="InterPro" id="IPR005252">
    <property type="entry name" value="CoaBC"/>
</dbReference>
<dbReference type="EMBL" id="PPSL01000002">
    <property type="protein sequence ID" value="PQJ11547.1"/>
    <property type="molecule type" value="Genomic_DNA"/>
</dbReference>
<comment type="caution">
    <text evidence="7">The sequence shown here is derived from an EMBL/GenBank/DDBJ whole genome shotgun (WGS) entry which is preliminary data.</text>
</comment>
<dbReference type="Proteomes" id="UP000239872">
    <property type="component" value="Unassembled WGS sequence"/>
</dbReference>
<comment type="catalytic activity">
    <reaction evidence="3 4">
        <text>N-[(R)-4-phosphopantothenoyl]-L-cysteine + H(+) = (R)-4'-phosphopantetheine + CO2</text>
        <dbReference type="Rhea" id="RHEA:16793"/>
        <dbReference type="ChEBI" id="CHEBI:15378"/>
        <dbReference type="ChEBI" id="CHEBI:16526"/>
        <dbReference type="ChEBI" id="CHEBI:59458"/>
        <dbReference type="ChEBI" id="CHEBI:61723"/>
        <dbReference type="EC" id="4.1.1.36"/>
    </reaction>
</comment>
<dbReference type="GO" id="GO:0015937">
    <property type="term" value="P:coenzyme A biosynthetic process"/>
    <property type="evidence" value="ECO:0007669"/>
    <property type="project" value="UniProtKB-UniRule"/>
</dbReference>
<dbReference type="RefSeq" id="WP_105038427.1">
    <property type="nucleotide sequence ID" value="NZ_PPSL01000002.1"/>
</dbReference>
<comment type="pathway">
    <text evidence="3 4">Cofactor biosynthesis; coenzyme A biosynthesis; CoA from (R)-pantothenate: step 3/5.</text>
</comment>
<organism evidence="7 8">
    <name type="scientific">Flavipsychrobacter stenotrophus</name>
    <dbReference type="NCBI Taxonomy" id="2077091"/>
    <lineage>
        <taxon>Bacteria</taxon>
        <taxon>Pseudomonadati</taxon>
        <taxon>Bacteroidota</taxon>
        <taxon>Chitinophagia</taxon>
        <taxon>Chitinophagales</taxon>
        <taxon>Chitinophagaceae</taxon>
        <taxon>Flavipsychrobacter</taxon>
    </lineage>
</organism>
<feature type="binding site" evidence="3">
    <location>
        <position position="288"/>
    </location>
    <ligand>
        <name>CTP</name>
        <dbReference type="ChEBI" id="CHEBI:37563"/>
    </ligand>
</feature>
<keyword evidence="3" id="KW-0479">Metal-binding</keyword>
<evidence type="ECO:0000256" key="2">
    <source>
        <dbReference type="ARBA" id="ARBA00023239"/>
    </source>
</evidence>
<comment type="function">
    <text evidence="3">Catalyzes two sequential steps in the biosynthesis of coenzyme A. In the first step cysteine is conjugated to 4'-phosphopantothenate to form 4-phosphopantothenoylcysteine. In the second step the latter compound is decarboxylated to form 4'-phosphopantotheine.</text>
</comment>
<dbReference type="AlphaFoldDB" id="A0A2S7SY46"/>
<feature type="region of interest" description="Phosphopantothenate--cysteine ligase" evidence="3">
    <location>
        <begin position="189"/>
        <end position="403"/>
    </location>
</feature>
<comment type="pathway">
    <text evidence="3 4">Cofactor biosynthesis; coenzyme A biosynthesis; CoA from (R)-pantothenate: step 2/5.</text>
</comment>
<name>A0A2S7SY46_9BACT</name>
<dbReference type="OrthoDB" id="9802554at2"/>
<dbReference type="Gene3D" id="3.40.50.1950">
    <property type="entry name" value="Flavin prenyltransferase-like"/>
    <property type="match status" value="1"/>
</dbReference>
<dbReference type="InterPro" id="IPR007085">
    <property type="entry name" value="DNA/pantothenate-metab_flavo_C"/>
</dbReference>
<dbReference type="HAMAP" id="MF_02225">
    <property type="entry name" value="CoaBC"/>
    <property type="match status" value="1"/>
</dbReference>
<keyword evidence="3" id="KW-0511">Multifunctional enzyme</keyword>
<evidence type="ECO:0000313" key="7">
    <source>
        <dbReference type="EMBL" id="PQJ11547.1"/>
    </source>
</evidence>
<evidence type="ECO:0000259" key="6">
    <source>
        <dbReference type="Pfam" id="PF04127"/>
    </source>
</evidence>
<evidence type="ECO:0000256" key="1">
    <source>
        <dbReference type="ARBA" id="ARBA00022793"/>
    </source>
</evidence>
<dbReference type="UniPathway" id="UPA00241">
    <property type="reaction ID" value="UER00353"/>
</dbReference>
<dbReference type="GO" id="GO:0046872">
    <property type="term" value="F:metal ion binding"/>
    <property type="evidence" value="ECO:0007669"/>
    <property type="project" value="UniProtKB-KW"/>
</dbReference>
<keyword evidence="3" id="KW-0460">Magnesium</keyword>
<evidence type="ECO:0000256" key="4">
    <source>
        <dbReference type="RuleBase" id="RU364078"/>
    </source>
</evidence>
<dbReference type="InterPro" id="IPR035929">
    <property type="entry name" value="CoaB-like_sf"/>
</dbReference>
<feature type="domain" description="DNA/pantothenate metabolism flavoprotein C-terminal" evidence="6">
    <location>
        <begin position="184"/>
        <end position="395"/>
    </location>
</feature>
<feature type="binding site" evidence="3">
    <location>
        <position position="341"/>
    </location>
    <ligand>
        <name>CTP</name>
        <dbReference type="ChEBI" id="CHEBI:37563"/>
    </ligand>
</feature>
<feature type="domain" description="Flavoprotein" evidence="5">
    <location>
        <begin position="6"/>
        <end position="174"/>
    </location>
</feature>
<keyword evidence="2 3" id="KW-0456">Lyase</keyword>
<feature type="binding site" evidence="3">
    <location>
        <position position="337"/>
    </location>
    <ligand>
        <name>CTP</name>
        <dbReference type="ChEBI" id="CHEBI:37563"/>
    </ligand>
</feature>
<dbReference type="GO" id="GO:0004632">
    <property type="term" value="F:phosphopantothenate--cysteine ligase activity"/>
    <property type="evidence" value="ECO:0007669"/>
    <property type="project" value="UniProtKB-UniRule"/>
</dbReference>
<reference evidence="7 8" key="1">
    <citation type="submission" date="2018-01" db="EMBL/GenBank/DDBJ databases">
        <title>A novel member of the phylum Bacteroidetes isolated from glacier ice.</title>
        <authorList>
            <person name="Liu Q."/>
            <person name="Xin Y.-H."/>
        </authorList>
    </citation>
    <scope>NUCLEOTIDE SEQUENCE [LARGE SCALE GENOMIC DNA]</scope>
    <source>
        <strain evidence="7 8">RB1R16</strain>
    </source>
</reference>
<dbReference type="InterPro" id="IPR036551">
    <property type="entry name" value="Flavin_trans-like"/>
</dbReference>
<keyword evidence="3 4" id="KW-0436">Ligase</keyword>
<dbReference type="SUPFAM" id="SSF102645">
    <property type="entry name" value="CoaB-like"/>
    <property type="match status" value="1"/>
</dbReference>
<dbReference type="NCBIfam" id="TIGR00521">
    <property type="entry name" value="coaBC_dfp"/>
    <property type="match status" value="1"/>
</dbReference>
<evidence type="ECO:0000313" key="8">
    <source>
        <dbReference type="Proteomes" id="UP000239872"/>
    </source>
</evidence>
<keyword evidence="3 4" id="KW-0288">FMN</keyword>
<dbReference type="GO" id="GO:0010181">
    <property type="term" value="F:FMN binding"/>
    <property type="evidence" value="ECO:0007669"/>
    <property type="project" value="UniProtKB-UniRule"/>
</dbReference>
<protein>
    <recommendedName>
        <fullName evidence="3">Coenzyme A biosynthesis bifunctional protein CoaBC</fullName>
    </recommendedName>
    <alternativeName>
        <fullName evidence="3">DNA/pantothenate metabolism flavoprotein</fullName>
    </alternativeName>
    <alternativeName>
        <fullName evidence="3">Phosphopantothenoylcysteine synthetase/decarboxylase</fullName>
        <shortName evidence="3">PPCS-PPCDC</shortName>
    </alternativeName>
    <domain>
        <recommendedName>
            <fullName evidence="3">Phosphopantothenoylcysteine decarboxylase</fullName>
            <shortName evidence="3">PPC decarboxylase</shortName>
            <shortName evidence="3">PPC-DC</shortName>
            <ecNumber evidence="3">4.1.1.36</ecNumber>
        </recommendedName>
        <alternativeName>
            <fullName evidence="3">CoaC</fullName>
        </alternativeName>
    </domain>
    <domain>
        <recommendedName>
            <fullName evidence="3">Phosphopantothenate--cysteine ligase</fullName>
            <ecNumber evidence="3">6.3.2.5</ecNumber>
        </recommendedName>
        <alternativeName>
            <fullName evidence="3">CoaB</fullName>
        </alternativeName>
        <alternativeName>
            <fullName evidence="3">Phosphopantothenoylcysteine synthetase</fullName>
            <shortName evidence="3">PPC synthetase</shortName>
            <shortName evidence="3">PPC-S</shortName>
        </alternativeName>
    </domain>
</protein>
<comment type="similarity">
    <text evidence="3 4">In the N-terminal section; belongs to the HFCD (homo-oligomeric flavin containing Cys decarboxylase) superfamily.</text>
</comment>
<dbReference type="GO" id="GO:0015941">
    <property type="term" value="P:pantothenate catabolic process"/>
    <property type="evidence" value="ECO:0007669"/>
    <property type="project" value="InterPro"/>
</dbReference>
<keyword evidence="8" id="KW-1185">Reference proteome</keyword>
<sequence length="403" mass="43075">MSLAGKKIVLAVTGSIAAYKTPQLVRLLVKAGAEVKVLTTRAAADFVSPLSLATVSKHQVLSDVSDGSTWNNHVELGLWADAMLIAPCSANSLAKLANGLCDNLVCAVYLSARCPMFIAPAMDEDMWIHASTQGNLKRVRSYGNHIIPVGHGELASGLVGEGRMAEPEDIVIFLSDFLSAPKPLKGKKALVTAGPTYERIDPVRFIGNFSTGKMGIAIAEELANMGAEVTLVLGPSHEKTLHPQVRTVRIESANELYIESSKAFAQADIAVLAAAVADYRPEQMATEKIKKADTGLSISLTKTEDTLLSLGKIKTPSQTLVGFALETTNELEHGKKKLEAKNADMIVLNSLRDEGAGFGHDTNKITLLTRNADPESLPLLSKKDAAAAIVNHILKLRHAEKTV</sequence>
<comment type="catalytic activity">
    <reaction evidence="3 4">
        <text>(R)-4'-phosphopantothenate + L-cysteine + CTP = N-[(R)-4-phosphopantothenoyl]-L-cysteine + CMP + diphosphate + H(+)</text>
        <dbReference type="Rhea" id="RHEA:19397"/>
        <dbReference type="ChEBI" id="CHEBI:10986"/>
        <dbReference type="ChEBI" id="CHEBI:15378"/>
        <dbReference type="ChEBI" id="CHEBI:33019"/>
        <dbReference type="ChEBI" id="CHEBI:35235"/>
        <dbReference type="ChEBI" id="CHEBI:37563"/>
        <dbReference type="ChEBI" id="CHEBI:59458"/>
        <dbReference type="ChEBI" id="CHEBI:60377"/>
        <dbReference type="EC" id="6.3.2.5"/>
    </reaction>
</comment>
<dbReference type="SUPFAM" id="SSF52507">
    <property type="entry name" value="Homo-oligomeric flavin-containing Cys decarboxylases, HFCD"/>
    <property type="match status" value="1"/>
</dbReference>
<evidence type="ECO:0000256" key="3">
    <source>
        <dbReference type="HAMAP-Rule" id="MF_02225"/>
    </source>
</evidence>
<keyword evidence="1 3" id="KW-0210">Decarboxylase</keyword>
<dbReference type="Pfam" id="PF04127">
    <property type="entry name" value="DFP"/>
    <property type="match status" value="1"/>
</dbReference>
<gene>
    <name evidence="3 7" type="primary">coaBC</name>
    <name evidence="7" type="ORF">CJD36_007030</name>
</gene>
<feature type="binding site" evidence="3">
    <location>
        <position position="278"/>
    </location>
    <ligand>
        <name>CTP</name>
        <dbReference type="ChEBI" id="CHEBI:37563"/>
    </ligand>
</feature>
<comment type="similarity">
    <text evidence="3 4">In the C-terminal section; belongs to the PPC synthetase family.</text>
</comment>
<dbReference type="PANTHER" id="PTHR14359:SF6">
    <property type="entry name" value="PHOSPHOPANTOTHENOYLCYSTEINE DECARBOXYLASE"/>
    <property type="match status" value="1"/>
</dbReference>
<comment type="function">
    <text evidence="4">Catalyzes two steps in the biosynthesis of coenzyme A. In the first step cysteine is conjugated to 4'-phosphopantothenate to form 4-phosphopantothenoylcysteine, in the latter compound is decarboxylated to form 4'-phosphopantotheine.</text>
</comment>